<sequence length="75" mass="8004">MARPKVAGRNEPPRNVRAHSFLVAHDMDRMGEANIVAEAKANENNVNQNGNTSGAFGLYQADASNNNAHADEANA</sequence>
<name>M1DDV3_SOLTU</name>
<dbReference type="Gramene" id="PGSC0003DMT400087448">
    <property type="protein sequence ID" value="PGSC0003DMT400087448"/>
    <property type="gene ID" value="PGSC0003DMG400037019"/>
</dbReference>
<keyword evidence="2" id="KW-1185">Reference proteome</keyword>
<evidence type="ECO:0000313" key="1">
    <source>
        <dbReference type="EnsemblPlants" id="PGSC0003DMT400087448"/>
    </source>
</evidence>
<accession>M1DDV3</accession>
<dbReference type="Proteomes" id="UP000011115">
    <property type="component" value="Unassembled WGS sequence"/>
</dbReference>
<dbReference type="EnsemblPlants" id="PGSC0003DMT400087448">
    <property type="protein sequence ID" value="PGSC0003DMT400087448"/>
    <property type="gene ID" value="PGSC0003DMG400037019"/>
</dbReference>
<organism evidence="1 2">
    <name type="scientific">Solanum tuberosum</name>
    <name type="common">Potato</name>
    <dbReference type="NCBI Taxonomy" id="4113"/>
    <lineage>
        <taxon>Eukaryota</taxon>
        <taxon>Viridiplantae</taxon>
        <taxon>Streptophyta</taxon>
        <taxon>Embryophyta</taxon>
        <taxon>Tracheophyta</taxon>
        <taxon>Spermatophyta</taxon>
        <taxon>Magnoliopsida</taxon>
        <taxon>eudicotyledons</taxon>
        <taxon>Gunneridae</taxon>
        <taxon>Pentapetalae</taxon>
        <taxon>asterids</taxon>
        <taxon>lamiids</taxon>
        <taxon>Solanales</taxon>
        <taxon>Solanaceae</taxon>
        <taxon>Solanoideae</taxon>
        <taxon>Solaneae</taxon>
        <taxon>Solanum</taxon>
    </lineage>
</organism>
<evidence type="ECO:0000313" key="2">
    <source>
        <dbReference type="Proteomes" id="UP000011115"/>
    </source>
</evidence>
<protein>
    <submittedName>
        <fullName evidence="1">Uncharacterized protein</fullName>
    </submittedName>
</protein>
<reference evidence="2" key="1">
    <citation type="journal article" date="2011" name="Nature">
        <title>Genome sequence and analysis of the tuber crop potato.</title>
        <authorList>
            <consortium name="The Potato Genome Sequencing Consortium"/>
        </authorList>
    </citation>
    <scope>NUCLEOTIDE SEQUENCE [LARGE SCALE GENOMIC DNA]</scope>
    <source>
        <strain evidence="2">cv. DM1-3 516 R44</strain>
    </source>
</reference>
<reference evidence="1" key="2">
    <citation type="submission" date="2015-06" db="UniProtKB">
        <authorList>
            <consortium name="EnsemblPlants"/>
        </authorList>
    </citation>
    <scope>IDENTIFICATION</scope>
    <source>
        <strain evidence="1">DM1-3 516 R44</strain>
    </source>
</reference>
<dbReference type="HOGENOM" id="CLU_2675878_0_0_1"/>
<dbReference type="PaxDb" id="4113-PGSC0003DMT400087448"/>
<dbReference type="AlphaFoldDB" id="M1DDV3"/>
<proteinExistence type="predicted"/>
<dbReference type="InParanoid" id="M1DDV3"/>